<organism evidence="2 3">
    <name type="scientific">Flavilitoribacter nigricans (strain ATCC 23147 / DSM 23189 / NBRC 102662 / NCIMB 1420 / SS-2)</name>
    <name type="common">Lewinella nigricans</name>
    <dbReference type="NCBI Taxonomy" id="1122177"/>
    <lineage>
        <taxon>Bacteria</taxon>
        <taxon>Pseudomonadati</taxon>
        <taxon>Bacteroidota</taxon>
        <taxon>Saprospiria</taxon>
        <taxon>Saprospirales</taxon>
        <taxon>Lewinellaceae</taxon>
        <taxon>Flavilitoribacter</taxon>
    </lineage>
</organism>
<feature type="transmembrane region" description="Helical" evidence="1">
    <location>
        <begin position="12"/>
        <end position="32"/>
    </location>
</feature>
<sequence length="99" mass="11530">MRDRDFRVNFRAVWFLVIANLSIFFLGSLARIQQWELPGSILTVGLILFFASWIIIAGDILTNKIANRSFWLISMFLVPPFAVLLYLIQRDKLLRLGEE</sequence>
<evidence type="ECO:0000256" key="1">
    <source>
        <dbReference type="SAM" id="Phobius"/>
    </source>
</evidence>
<proteinExistence type="predicted"/>
<dbReference type="EMBL" id="PDUD01000001">
    <property type="protein sequence ID" value="PHN08468.1"/>
    <property type="molecule type" value="Genomic_DNA"/>
</dbReference>
<evidence type="ECO:0000313" key="3">
    <source>
        <dbReference type="Proteomes" id="UP000223913"/>
    </source>
</evidence>
<gene>
    <name evidence="2" type="ORF">CRP01_00715</name>
</gene>
<dbReference type="OrthoDB" id="1443593at2"/>
<accession>A0A2D0NJ49</accession>
<comment type="caution">
    <text evidence="2">The sequence shown here is derived from an EMBL/GenBank/DDBJ whole genome shotgun (WGS) entry which is preliminary data.</text>
</comment>
<keyword evidence="1" id="KW-1133">Transmembrane helix</keyword>
<dbReference type="RefSeq" id="WP_099148060.1">
    <property type="nucleotide sequence ID" value="NZ_PDUD01000001.1"/>
</dbReference>
<keyword evidence="3" id="KW-1185">Reference proteome</keyword>
<keyword evidence="1" id="KW-0472">Membrane</keyword>
<reference evidence="2 3" key="1">
    <citation type="submission" date="2017-10" db="EMBL/GenBank/DDBJ databases">
        <title>The draft genome sequence of Lewinella nigricans NBRC 102662.</title>
        <authorList>
            <person name="Wang K."/>
        </authorList>
    </citation>
    <scope>NUCLEOTIDE SEQUENCE [LARGE SCALE GENOMIC DNA]</scope>
    <source>
        <strain evidence="2 3">NBRC 102662</strain>
    </source>
</reference>
<evidence type="ECO:0000313" key="2">
    <source>
        <dbReference type="EMBL" id="PHN08468.1"/>
    </source>
</evidence>
<feature type="transmembrane region" description="Helical" evidence="1">
    <location>
        <begin position="70"/>
        <end position="88"/>
    </location>
</feature>
<dbReference type="AlphaFoldDB" id="A0A2D0NJ49"/>
<dbReference type="Proteomes" id="UP000223913">
    <property type="component" value="Unassembled WGS sequence"/>
</dbReference>
<protein>
    <submittedName>
        <fullName evidence="2">Uncharacterized protein</fullName>
    </submittedName>
</protein>
<keyword evidence="1" id="KW-0812">Transmembrane</keyword>
<name>A0A2D0NJ49_FLAN2</name>
<feature type="transmembrane region" description="Helical" evidence="1">
    <location>
        <begin position="38"/>
        <end position="58"/>
    </location>
</feature>